<organism evidence="1 2">
    <name type="scientific">Rhododendron griersonianum</name>
    <dbReference type="NCBI Taxonomy" id="479676"/>
    <lineage>
        <taxon>Eukaryota</taxon>
        <taxon>Viridiplantae</taxon>
        <taxon>Streptophyta</taxon>
        <taxon>Embryophyta</taxon>
        <taxon>Tracheophyta</taxon>
        <taxon>Spermatophyta</taxon>
        <taxon>Magnoliopsida</taxon>
        <taxon>eudicotyledons</taxon>
        <taxon>Gunneridae</taxon>
        <taxon>Pentapetalae</taxon>
        <taxon>asterids</taxon>
        <taxon>Ericales</taxon>
        <taxon>Ericaceae</taxon>
        <taxon>Ericoideae</taxon>
        <taxon>Rhodoreae</taxon>
        <taxon>Rhododendron</taxon>
    </lineage>
</organism>
<proteinExistence type="predicted"/>
<comment type="caution">
    <text evidence="1">The sequence shown here is derived from an EMBL/GenBank/DDBJ whole genome shotgun (WGS) entry which is preliminary data.</text>
</comment>
<evidence type="ECO:0000313" key="1">
    <source>
        <dbReference type="EMBL" id="KAG5535748.1"/>
    </source>
</evidence>
<dbReference type="AlphaFoldDB" id="A0AAV6J503"/>
<accession>A0AAV6J503</accession>
<gene>
    <name evidence="1" type="ORF">RHGRI_023496</name>
</gene>
<reference evidence="1" key="1">
    <citation type="submission" date="2020-08" db="EMBL/GenBank/DDBJ databases">
        <title>Plant Genome Project.</title>
        <authorList>
            <person name="Zhang R.-G."/>
        </authorList>
    </citation>
    <scope>NUCLEOTIDE SEQUENCE</scope>
    <source>
        <strain evidence="1">WSP0</strain>
        <tissue evidence="1">Leaf</tissue>
    </source>
</reference>
<dbReference type="Proteomes" id="UP000823749">
    <property type="component" value="Chromosome 8"/>
</dbReference>
<evidence type="ECO:0000313" key="2">
    <source>
        <dbReference type="Proteomes" id="UP000823749"/>
    </source>
</evidence>
<protein>
    <submittedName>
        <fullName evidence="1">Uncharacterized protein</fullName>
    </submittedName>
</protein>
<keyword evidence="2" id="KW-1185">Reference proteome</keyword>
<sequence length="173" mass="19385">MDYYYGIEGVPSSDYIFLVEFGLFDMKEIIKVPGNVEFQSKHLLYSNKHHLFVVVYEFSGATATNEVVLYWENTDAQSADRRNSESSILLTHPGRDAAFIGPNENHFVILDEDKTGLDLYVLPGGASQEVSKKNVLDEQSQAADLNVGAVKGPLQFLFKMEVDRIFSTPIGAW</sequence>
<name>A0AAV6J503_9ERIC</name>
<dbReference type="EMBL" id="JACTNZ010000008">
    <property type="protein sequence ID" value="KAG5535748.1"/>
    <property type="molecule type" value="Genomic_DNA"/>
</dbReference>